<evidence type="ECO:0000313" key="10">
    <source>
        <dbReference type="EMBL" id="KAK1797353.1"/>
    </source>
</evidence>
<feature type="repeat" description="ANK" evidence="8">
    <location>
        <begin position="5"/>
        <end position="37"/>
    </location>
</feature>
<sequence length="352" mass="39739">MLARARNMPLHLAVMLGHKECAHLLLAHCSPVKVRNALGWSPLAEAISYDRYTFVTGTKRNSLIPPTSGPWANNAPDLSLLPRFSATSLTNSAIGCLQDLQAGHQYQLCDPGIEFKRLCRLHTTLVDCSDRKCRRGKLSFIFHGDAPPAEAFVVLDNEQKVYQRIRHEESEMDTEEEVDILMSSDIYSAMLSTKNAYFSRSRVGWVFKEDKTEKAGKFLGDLYTVKGLILKCREHLNEEDVLHNKALVESLSRGGALTEQSLEVRTVAAERQALSFPLSLSQLLNALEVIAPFKHFSKLRDFQMKLPPGFPVKLVIKTSPCFRSSKLVTFQEFRFDKSIFTIPADYKEGPYR</sequence>
<dbReference type="Proteomes" id="UP001239994">
    <property type="component" value="Unassembled WGS sequence"/>
</dbReference>
<dbReference type="InterPro" id="IPR036770">
    <property type="entry name" value="Ankyrin_rpt-contain_sf"/>
</dbReference>
<dbReference type="SUPFAM" id="SSF48403">
    <property type="entry name" value="Ankyrin repeat"/>
    <property type="match status" value="1"/>
</dbReference>
<comment type="subcellular location">
    <subcellularLocation>
        <location evidence="1">Endoplasmic reticulum membrane</location>
    </subcellularLocation>
</comment>
<dbReference type="Pfam" id="PF11904">
    <property type="entry name" value="ANKRD13_C"/>
    <property type="match status" value="2"/>
</dbReference>
<dbReference type="InterPro" id="IPR002110">
    <property type="entry name" value="Ankyrin_rpt"/>
</dbReference>
<dbReference type="AlphaFoldDB" id="A0AAD8ZD44"/>
<dbReference type="GO" id="GO:0006621">
    <property type="term" value="P:protein retention in ER lumen"/>
    <property type="evidence" value="ECO:0007669"/>
    <property type="project" value="TreeGrafter"/>
</dbReference>
<evidence type="ECO:0000256" key="8">
    <source>
        <dbReference type="PROSITE-ProRule" id="PRU00023"/>
    </source>
</evidence>
<name>A0AAD8ZD44_9TELE</name>
<evidence type="ECO:0000256" key="7">
    <source>
        <dbReference type="ARBA" id="ARBA00037107"/>
    </source>
</evidence>
<dbReference type="Pfam" id="PF00023">
    <property type="entry name" value="Ank"/>
    <property type="match status" value="1"/>
</dbReference>
<feature type="domain" description="Ankyrin repeat" evidence="9">
    <location>
        <begin position="275"/>
        <end position="335"/>
    </location>
</feature>
<accession>A0AAD8ZD44</accession>
<comment type="caution">
    <text evidence="10">The sequence shown here is derived from an EMBL/GenBank/DDBJ whole genome shotgun (WGS) entry which is preliminary data.</text>
</comment>
<keyword evidence="5" id="KW-0472">Membrane</keyword>
<dbReference type="PANTHER" id="PTHR12447:SF25">
    <property type="entry name" value="ANKYRIN REPEAT DOMAIN-CONTAINING PROTEIN 13C"/>
    <property type="match status" value="1"/>
</dbReference>
<proteinExistence type="predicted"/>
<keyword evidence="2" id="KW-0677">Repeat</keyword>
<dbReference type="GO" id="GO:0005789">
    <property type="term" value="C:endoplasmic reticulum membrane"/>
    <property type="evidence" value="ECO:0007669"/>
    <property type="project" value="UniProtKB-SubCell"/>
</dbReference>
<evidence type="ECO:0000259" key="9">
    <source>
        <dbReference type="Pfam" id="PF11904"/>
    </source>
</evidence>
<keyword evidence="4 8" id="KW-0040">ANK repeat</keyword>
<keyword evidence="6" id="KW-0143">Chaperone</keyword>
<reference evidence="10" key="1">
    <citation type="submission" date="2023-03" db="EMBL/GenBank/DDBJ databases">
        <title>Electrophorus voltai genome.</title>
        <authorList>
            <person name="Bian C."/>
        </authorList>
    </citation>
    <scope>NUCLEOTIDE SEQUENCE</scope>
    <source>
        <strain evidence="10">CB-2022</strain>
        <tissue evidence="10">Muscle</tissue>
    </source>
</reference>
<evidence type="ECO:0000256" key="6">
    <source>
        <dbReference type="ARBA" id="ARBA00023186"/>
    </source>
</evidence>
<evidence type="ECO:0000313" key="11">
    <source>
        <dbReference type="Proteomes" id="UP001239994"/>
    </source>
</evidence>
<feature type="domain" description="Ankyrin repeat" evidence="9">
    <location>
        <begin position="120"/>
        <end position="235"/>
    </location>
</feature>
<evidence type="ECO:0000256" key="4">
    <source>
        <dbReference type="ARBA" id="ARBA00023043"/>
    </source>
</evidence>
<dbReference type="Gene3D" id="1.25.40.20">
    <property type="entry name" value="Ankyrin repeat-containing domain"/>
    <property type="match status" value="1"/>
</dbReference>
<dbReference type="GO" id="GO:0005102">
    <property type="term" value="F:signaling receptor binding"/>
    <property type="evidence" value="ECO:0007669"/>
    <property type="project" value="TreeGrafter"/>
</dbReference>
<protein>
    <recommendedName>
        <fullName evidence="9">Ankyrin repeat domain-containing protein</fullName>
    </recommendedName>
</protein>
<keyword evidence="11" id="KW-1185">Reference proteome</keyword>
<dbReference type="PANTHER" id="PTHR12447">
    <property type="entry name" value="ANKYRIN REPEAT DOMAIN-CONTAINING PROTEIN 13"/>
    <property type="match status" value="1"/>
</dbReference>
<evidence type="ECO:0000256" key="2">
    <source>
        <dbReference type="ARBA" id="ARBA00022737"/>
    </source>
</evidence>
<comment type="function">
    <text evidence="7">Acts as a molecular chaperone for G protein-coupled receptors, regulating their biogenesis and exit from the ER.</text>
</comment>
<evidence type="ECO:0000256" key="1">
    <source>
        <dbReference type="ARBA" id="ARBA00004586"/>
    </source>
</evidence>
<dbReference type="EMBL" id="JAROKS010000014">
    <property type="protein sequence ID" value="KAK1797353.1"/>
    <property type="molecule type" value="Genomic_DNA"/>
</dbReference>
<evidence type="ECO:0000256" key="3">
    <source>
        <dbReference type="ARBA" id="ARBA00022824"/>
    </source>
</evidence>
<keyword evidence="3" id="KW-0256">Endoplasmic reticulum</keyword>
<dbReference type="PROSITE" id="PS50088">
    <property type="entry name" value="ANK_REPEAT"/>
    <property type="match status" value="1"/>
</dbReference>
<evidence type="ECO:0000256" key="5">
    <source>
        <dbReference type="ARBA" id="ARBA00023136"/>
    </source>
</evidence>
<organism evidence="10 11">
    <name type="scientific">Electrophorus voltai</name>
    <dbReference type="NCBI Taxonomy" id="2609070"/>
    <lineage>
        <taxon>Eukaryota</taxon>
        <taxon>Metazoa</taxon>
        <taxon>Chordata</taxon>
        <taxon>Craniata</taxon>
        <taxon>Vertebrata</taxon>
        <taxon>Euteleostomi</taxon>
        <taxon>Actinopterygii</taxon>
        <taxon>Neopterygii</taxon>
        <taxon>Teleostei</taxon>
        <taxon>Ostariophysi</taxon>
        <taxon>Gymnotiformes</taxon>
        <taxon>Gymnotoidei</taxon>
        <taxon>Gymnotidae</taxon>
        <taxon>Electrophorus</taxon>
    </lineage>
</organism>
<gene>
    <name evidence="10" type="ORF">P4O66_008720</name>
</gene>
<dbReference type="InterPro" id="IPR055285">
    <property type="entry name" value="ANKRD13_C"/>
</dbReference>
<dbReference type="InterPro" id="IPR021832">
    <property type="entry name" value="ANKRD13"/>
</dbReference>